<proteinExistence type="predicted"/>
<evidence type="ECO:0000313" key="4">
    <source>
        <dbReference type="EMBL" id="MBP2295719.1"/>
    </source>
</evidence>
<evidence type="ECO:0000256" key="2">
    <source>
        <dbReference type="ARBA" id="ARBA00023235"/>
    </source>
</evidence>
<dbReference type="Pfam" id="PF05025">
    <property type="entry name" value="RbsD_FucU"/>
    <property type="match status" value="1"/>
</dbReference>
<accession>A0ABS4ST42</accession>
<comment type="catalytic activity">
    <reaction evidence="1">
        <text>beta-D-ribopyranose = beta-D-ribofuranose</text>
        <dbReference type="Rhea" id="RHEA:25432"/>
        <dbReference type="ChEBI" id="CHEBI:27476"/>
        <dbReference type="ChEBI" id="CHEBI:47002"/>
        <dbReference type="EC" id="5.4.99.62"/>
    </reaction>
</comment>
<comment type="caution">
    <text evidence="4">The sequence shown here is derived from an EMBL/GenBank/DDBJ whole genome shotgun (WGS) entry which is preliminary data.</text>
</comment>
<organism evidence="4 5">
    <name type="scientific">Azospirillum rugosum</name>
    <dbReference type="NCBI Taxonomy" id="416170"/>
    <lineage>
        <taxon>Bacteria</taxon>
        <taxon>Pseudomonadati</taxon>
        <taxon>Pseudomonadota</taxon>
        <taxon>Alphaproteobacteria</taxon>
        <taxon>Rhodospirillales</taxon>
        <taxon>Azospirillaceae</taxon>
        <taxon>Azospirillum</taxon>
    </lineage>
</organism>
<keyword evidence="5" id="KW-1185">Reference proteome</keyword>
<reference evidence="4 5" key="1">
    <citation type="submission" date="2021-03" db="EMBL/GenBank/DDBJ databases">
        <title>Genomic Encyclopedia of Type Strains, Phase III (KMG-III): the genomes of soil and plant-associated and newly described type strains.</title>
        <authorList>
            <person name="Whitman W."/>
        </authorList>
    </citation>
    <scope>NUCLEOTIDE SEQUENCE [LARGE SCALE GENOMIC DNA]</scope>
    <source>
        <strain evidence="4 5">IMMIB AFH-6</strain>
    </source>
</reference>
<sequence length="145" mass="15547">MLKTKLLHPEILRALASSGHFSQVLIADGNYPVATHAGPNAAKVYLNLAPGLLKTTDVLRILVDTIPIQAAALMQVPTGETPAIHGEYAGMLPDGAEVTRLERAAFYEAVRSPLTSLVIATGETRRFANLLLTVGVVKLEQSEDY</sequence>
<dbReference type="EC" id="5.1.3.29" evidence="4"/>
<evidence type="ECO:0000256" key="3">
    <source>
        <dbReference type="ARBA" id="ARBA00036324"/>
    </source>
</evidence>
<keyword evidence="2 4" id="KW-0413">Isomerase</keyword>
<dbReference type="Gene3D" id="3.40.1650.10">
    <property type="entry name" value="RbsD-like domain"/>
    <property type="match status" value="1"/>
</dbReference>
<dbReference type="PANTHER" id="PTHR31690:SF4">
    <property type="entry name" value="FUCOSE MUTAROTASE"/>
    <property type="match status" value="1"/>
</dbReference>
<dbReference type="EMBL" id="JAGINP010000024">
    <property type="protein sequence ID" value="MBP2295719.1"/>
    <property type="molecule type" value="Genomic_DNA"/>
</dbReference>
<dbReference type="RefSeq" id="WP_246500970.1">
    <property type="nucleotide sequence ID" value="NZ_JAGINP010000024.1"/>
</dbReference>
<dbReference type="SUPFAM" id="SSF102546">
    <property type="entry name" value="RbsD-like"/>
    <property type="match status" value="1"/>
</dbReference>
<dbReference type="InterPro" id="IPR007721">
    <property type="entry name" value="RbsD_FucU"/>
</dbReference>
<gene>
    <name evidence="4" type="ORF">J2851_005532</name>
</gene>
<evidence type="ECO:0000313" key="5">
    <source>
        <dbReference type="Proteomes" id="UP000781958"/>
    </source>
</evidence>
<dbReference type="PANTHER" id="PTHR31690">
    <property type="entry name" value="FUCOSE MUTAROTASE"/>
    <property type="match status" value="1"/>
</dbReference>
<dbReference type="InterPro" id="IPR023750">
    <property type="entry name" value="RbsD-like_sf"/>
</dbReference>
<name>A0ABS4ST42_9PROT</name>
<comment type="catalytic activity">
    <reaction evidence="3">
        <text>alpha-L-fucose = beta-L-fucose</text>
        <dbReference type="Rhea" id="RHEA:25580"/>
        <dbReference type="ChEBI" id="CHEBI:42548"/>
        <dbReference type="ChEBI" id="CHEBI:42589"/>
        <dbReference type="EC" id="5.1.3.29"/>
    </reaction>
</comment>
<evidence type="ECO:0000256" key="1">
    <source>
        <dbReference type="ARBA" id="ARBA00000223"/>
    </source>
</evidence>
<dbReference type="InterPro" id="IPR050443">
    <property type="entry name" value="RbsD/FucU_mutarotase"/>
</dbReference>
<dbReference type="GO" id="GO:0036373">
    <property type="term" value="F:L-fucose mutarotase activity"/>
    <property type="evidence" value="ECO:0007669"/>
    <property type="project" value="UniProtKB-EC"/>
</dbReference>
<protein>
    <submittedName>
        <fullName evidence="4">L-fucose mutarotase</fullName>
        <ecNumber evidence="4">5.1.3.29</ecNumber>
    </submittedName>
</protein>
<dbReference type="Proteomes" id="UP000781958">
    <property type="component" value="Unassembled WGS sequence"/>
</dbReference>